<dbReference type="SMART" id="SM00717">
    <property type="entry name" value="SANT"/>
    <property type="match status" value="2"/>
</dbReference>
<evidence type="ECO:0000256" key="3">
    <source>
        <dbReference type="SAM" id="MobiDB-lite"/>
    </source>
</evidence>
<proteinExistence type="predicted"/>
<evidence type="ECO:0000313" key="8">
    <source>
        <dbReference type="Proteomes" id="UP000054937"/>
    </source>
</evidence>
<feature type="region of interest" description="Disordered" evidence="3">
    <location>
        <begin position="260"/>
        <end position="290"/>
    </location>
</feature>
<feature type="compositionally biased region" description="Low complexity" evidence="3">
    <location>
        <begin position="800"/>
        <end position="818"/>
    </location>
</feature>
<dbReference type="InterPro" id="IPR001005">
    <property type="entry name" value="SANT/Myb"/>
</dbReference>
<sequence length="919" mass="107146">MSVNGPIDRRAWTSEEDKAIIELVQKYGIKKWTIVAKKMQEDYNLKDRSGKQCRERWHNHLDPSINKSEWTEEEEKVIFEAHRQFGNKWAEIAKLLPGRTDNSIKNHFYSTLRRSLRRINKLQGNKNSTNQVKDIKPGVLSKIFIFAEKDPDQLPDQTQRDLCILCKGLQDKFLEFANNKQYFNNKIKKGKNEDSDDDVGVSEQRHILYKKDREDKMLKKRKIPESLYLKTEEELRENLKQINAIKKKKTNGKGIKVEYYSDNSSESSSESDENETQKGNSKNSKKNQILAQQQQTPFFYPQLQYYQPFLYGQPQFFNPYFNPLFMQSQQIYANQNQKQKKKGSEVKEEFDENQPQKLFDNIIPLEENAMKNIKNQNKIKQKDFFKINAVNQQILEKIENKEKNLFKLDFPQKFSPFKERENNENNENNQKNENENQQQDNQQTKNLKENKNEQQIKDDNLDDIEKQIESQGQKEKENDKAQEKKQQDSKTDLQKKSVDENYFDKLEQQSLHNQSSLQGYPLPSPMNYGGMGFQSHQNMMYQDMALTPVGMMNPGIQFDYFSNVGTPYGGVRTPFQNLSQQNTPSAAYGIYLPQQQSIYSQYAQKNDSIQTSSSMVTNNSNSSGNNQQQLQMQQQQLQQLQSGISQHDFQKQMIFQQQGGLLTPQQQQDMMKDIDFMKKNSSSSGTFGPAGNVNQAYSFSGVQQQQQQQPQNQIYQQQNGNSNQNMQCQQQEGEKQQQQQGQNQQSNLKPQKTRAEKKMDNYIDNLKSQIEKKQEFKIGDNEFGNTKKASIDEKGCDQMNLNQTNSYQNNGNKNNNGQEQIDEEGLELEIDQIEKTYRQSNFPLYQMYLQNQGQMNGTPTQFQNFQQVMTPSQQQQFSLNSTPKYAFSPYAGGYQMPLMGQFGFGLPDTPTQKQKVQQR</sequence>
<organism evidence="7 8">
    <name type="scientific">Pseudocohnilembus persalinus</name>
    <name type="common">Ciliate</name>
    <dbReference type="NCBI Taxonomy" id="266149"/>
    <lineage>
        <taxon>Eukaryota</taxon>
        <taxon>Sar</taxon>
        <taxon>Alveolata</taxon>
        <taxon>Ciliophora</taxon>
        <taxon>Intramacronucleata</taxon>
        <taxon>Oligohymenophorea</taxon>
        <taxon>Scuticociliatia</taxon>
        <taxon>Philasterida</taxon>
        <taxon>Pseudocohnilembidae</taxon>
        <taxon>Pseudocohnilembus</taxon>
    </lineage>
</organism>
<evidence type="ECO:0000259" key="4">
    <source>
        <dbReference type="PROSITE" id="PS50090"/>
    </source>
</evidence>
<dbReference type="InterPro" id="IPR050560">
    <property type="entry name" value="MYB_TF"/>
</dbReference>
<feature type="compositionally biased region" description="Basic and acidic residues" evidence="3">
    <location>
        <begin position="446"/>
        <end position="497"/>
    </location>
</feature>
<feature type="domain" description="Myb-like" evidence="4">
    <location>
        <begin position="62"/>
        <end position="112"/>
    </location>
</feature>
<feature type="domain" description="Myb-like" evidence="4">
    <location>
        <begin position="4"/>
        <end position="61"/>
    </location>
</feature>
<feature type="domain" description="SANT" evidence="5">
    <location>
        <begin position="65"/>
        <end position="116"/>
    </location>
</feature>
<dbReference type="InterPro" id="IPR017930">
    <property type="entry name" value="Myb_dom"/>
</dbReference>
<evidence type="ECO:0000259" key="5">
    <source>
        <dbReference type="PROSITE" id="PS51293"/>
    </source>
</evidence>
<comment type="caution">
    <text evidence="7">The sequence shown here is derived from an EMBL/GenBank/DDBJ whole genome shotgun (WGS) entry which is preliminary data.</text>
</comment>
<dbReference type="SUPFAM" id="SSF46689">
    <property type="entry name" value="Homeodomain-like"/>
    <property type="match status" value="1"/>
</dbReference>
<dbReference type="InterPro" id="IPR017884">
    <property type="entry name" value="SANT_dom"/>
</dbReference>
<dbReference type="AlphaFoldDB" id="A0A0V0Q997"/>
<feature type="region of interest" description="Disordered" evidence="3">
    <location>
        <begin position="413"/>
        <end position="497"/>
    </location>
</feature>
<protein>
    <submittedName>
        <fullName evidence="7">Homeodomain protein</fullName>
    </submittedName>
</protein>
<dbReference type="InterPro" id="IPR009057">
    <property type="entry name" value="Homeodomain-like_sf"/>
</dbReference>
<feature type="compositionally biased region" description="Low complexity" evidence="3">
    <location>
        <begin position="703"/>
        <end position="745"/>
    </location>
</feature>
<dbReference type="GO" id="GO:0000981">
    <property type="term" value="F:DNA-binding transcription factor activity, RNA polymerase II-specific"/>
    <property type="evidence" value="ECO:0007669"/>
    <property type="project" value="TreeGrafter"/>
</dbReference>
<dbReference type="EMBL" id="LDAU01000229">
    <property type="protein sequence ID" value="KRW98813.1"/>
    <property type="molecule type" value="Genomic_DNA"/>
</dbReference>
<feature type="region of interest" description="Disordered" evidence="3">
    <location>
        <begin position="610"/>
        <end position="643"/>
    </location>
</feature>
<name>A0A0V0Q997_PSEPJ</name>
<dbReference type="InParanoid" id="A0A0V0Q997"/>
<feature type="domain" description="HTH myb-type" evidence="6">
    <location>
        <begin position="4"/>
        <end position="61"/>
    </location>
</feature>
<keyword evidence="1" id="KW-0677">Repeat</keyword>
<evidence type="ECO:0000259" key="6">
    <source>
        <dbReference type="PROSITE" id="PS51294"/>
    </source>
</evidence>
<feature type="region of interest" description="Disordered" evidence="3">
    <location>
        <begin position="700"/>
        <end position="756"/>
    </location>
</feature>
<dbReference type="PANTHER" id="PTHR45614">
    <property type="entry name" value="MYB PROTEIN-RELATED"/>
    <property type="match status" value="1"/>
</dbReference>
<feature type="region of interest" description="Disordered" evidence="3">
    <location>
        <begin position="799"/>
        <end position="818"/>
    </location>
</feature>
<dbReference type="CDD" id="cd00167">
    <property type="entry name" value="SANT"/>
    <property type="match status" value="2"/>
</dbReference>
<keyword evidence="7" id="KW-0371">Homeobox</keyword>
<dbReference type="PROSITE" id="PS50090">
    <property type="entry name" value="MYB_LIKE"/>
    <property type="match status" value="2"/>
</dbReference>
<keyword evidence="8" id="KW-1185">Reference proteome</keyword>
<dbReference type="Proteomes" id="UP000054937">
    <property type="component" value="Unassembled WGS sequence"/>
</dbReference>
<dbReference type="PROSITE" id="PS51294">
    <property type="entry name" value="HTH_MYB"/>
    <property type="match status" value="2"/>
</dbReference>
<dbReference type="Gene3D" id="1.10.10.60">
    <property type="entry name" value="Homeodomain-like"/>
    <property type="match status" value="2"/>
</dbReference>
<evidence type="ECO:0000256" key="1">
    <source>
        <dbReference type="ARBA" id="ARBA00022737"/>
    </source>
</evidence>
<accession>A0A0V0Q997</accession>
<gene>
    <name evidence="7" type="ORF">PPERSA_10584</name>
</gene>
<dbReference type="PROSITE" id="PS51293">
    <property type="entry name" value="SANT"/>
    <property type="match status" value="1"/>
</dbReference>
<feature type="domain" description="HTH myb-type" evidence="6">
    <location>
        <begin position="62"/>
        <end position="116"/>
    </location>
</feature>
<dbReference type="Pfam" id="PF13921">
    <property type="entry name" value="Myb_DNA-bind_6"/>
    <property type="match status" value="1"/>
</dbReference>
<dbReference type="GO" id="GO:0000978">
    <property type="term" value="F:RNA polymerase II cis-regulatory region sequence-specific DNA binding"/>
    <property type="evidence" value="ECO:0007669"/>
    <property type="project" value="TreeGrafter"/>
</dbReference>
<reference evidence="7 8" key="1">
    <citation type="journal article" date="2015" name="Sci. Rep.">
        <title>Genome of the facultative scuticociliatosis pathogen Pseudocohnilembus persalinus provides insight into its virulence through horizontal gene transfer.</title>
        <authorList>
            <person name="Xiong J."/>
            <person name="Wang G."/>
            <person name="Cheng J."/>
            <person name="Tian M."/>
            <person name="Pan X."/>
            <person name="Warren A."/>
            <person name="Jiang C."/>
            <person name="Yuan D."/>
            <person name="Miao W."/>
        </authorList>
    </citation>
    <scope>NUCLEOTIDE SEQUENCE [LARGE SCALE GENOMIC DNA]</scope>
    <source>
        <strain evidence="7">36N120E</strain>
    </source>
</reference>
<dbReference type="OrthoDB" id="2143914at2759"/>
<dbReference type="GO" id="GO:0005634">
    <property type="term" value="C:nucleus"/>
    <property type="evidence" value="ECO:0007669"/>
    <property type="project" value="TreeGrafter"/>
</dbReference>
<dbReference type="PANTHER" id="PTHR45614:SF274">
    <property type="entry name" value="MYB-LIKE DNA-BINDING PROTEIN"/>
    <property type="match status" value="1"/>
</dbReference>
<evidence type="ECO:0000256" key="2">
    <source>
        <dbReference type="ARBA" id="ARBA00023125"/>
    </source>
</evidence>
<evidence type="ECO:0000313" key="7">
    <source>
        <dbReference type="EMBL" id="KRW98813.1"/>
    </source>
</evidence>
<keyword evidence="2 7" id="KW-0238">DNA-binding</keyword>
<feature type="compositionally biased region" description="Low complexity" evidence="3">
    <location>
        <begin position="425"/>
        <end position="445"/>
    </location>
</feature>
<dbReference type="FunFam" id="1.10.10.60:FF:000010">
    <property type="entry name" value="Transcriptional activator Myb isoform A"/>
    <property type="match status" value="1"/>
</dbReference>